<evidence type="ECO:0000256" key="12">
    <source>
        <dbReference type="ARBA" id="ARBA00048488"/>
    </source>
</evidence>
<dbReference type="PANTHER" id="PTHR10173">
    <property type="entry name" value="METHIONINE SULFOXIDE REDUCTASE"/>
    <property type="match status" value="1"/>
</dbReference>
<keyword evidence="9" id="KW-0805">Transcription regulation</keyword>
<comment type="cofactor">
    <cofactor evidence="1">
        <name>Zn(2+)</name>
        <dbReference type="ChEBI" id="CHEBI:29105"/>
    </cofactor>
</comment>
<keyword evidence="14" id="KW-0175">Coiled coil</keyword>
<dbReference type="Pfam" id="PF01641">
    <property type="entry name" value="SelR"/>
    <property type="match status" value="1"/>
</dbReference>
<gene>
    <name evidence="17" type="ORF">TCMB3V08_LOCUS7796</name>
</gene>
<protein>
    <recommendedName>
        <fullName evidence="13">Peptide methionine sulfoxide reductase B1, chloroplastic</fullName>
        <ecNumber evidence="4">1.8.4.12</ecNumber>
    </recommendedName>
    <alternativeName>
        <fullName evidence="5">Regulatory protein zeste</fullName>
    </alternativeName>
</protein>
<evidence type="ECO:0000256" key="10">
    <source>
        <dbReference type="ARBA" id="ARBA00023163"/>
    </source>
</evidence>
<feature type="compositionally biased region" description="Pro residues" evidence="15">
    <location>
        <begin position="305"/>
        <end position="325"/>
    </location>
</feature>
<evidence type="ECO:0000259" key="16">
    <source>
        <dbReference type="PROSITE" id="PS51790"/>
    </source>
</evidence>
<evidence type="ECO:0000256" key="3">
    <source>
        <dbReference type="ARBA" id="ARBA00011764"/>
    </source>
</evidence>
<evidence type="ECO:0000256" key="4">
    <source>
        <dbReference type="ARBA" id="ARBA00012499"/>
    </source>
</evidence>
<feature type="region of interest" description="Disordered" evidence="15">
    <location>
        <begin position="285"/>
        <end position="349"/>
    </location>
</feature>
<name>A0A7R9J9X9_TIMCA</name>
<comment type="subunit">
    <text evidence="3">Self-associates forming complexes of several hundred monomers.</text>
</comment>
<dbReference type="Pfam" id="PF13873">
    <property type="entry name" value="Myb_DNA-bind_5"/>
    <property type="match status" value="1"/>
</dbReference>
<keyword evidence="8" id="KW-0560">Oxidoreductase</keyword>
<organism evidence="17">
    <name type="scientific">Timema californicum</name>
    <name type="common">California timema</name>
    <name type="synonym">Walking stick</name>
    <dbReference type="NCBI Taxonomy" id="61474"/>
    <lineage>
        <taxon>Eukaryota</taxon>
        <taxon>Metazoa</taxon>
        <taxon>Ecdysozoa</taxon>
        <taxon>Arthropoda</taxon>
        <taxon>Hexapoda</taxon>
        <taxon>Insecta</taxon>
        <taxon>Pterygota</taxon>
        <taxon>Neoptera</taxon>
        <taxon>Polyneoptera</taxon>
        <taxon>Phasmatodea</taxon>
        <taxon>Timematodea</taxon>
        <taxon>Timematoidea</taxon>
        <taxon>Timematidae</taxon>
        <taxon>Timema</taxon>
    </lineage>
</organism>
<proteinExistence type="inferred from homology"/>
<comment type="similarity">
    <text evidence="2">Belongs to the MsrB Met sulfoxide reductase family.</text>
</comment>
<dbReference type="PROSITE" id="PS51790">
    <property type="entry name" value="MSRB"/>
    <property type="match status" value="1"/>
</dbReference>
<dbReference type="AlphaFoldDB" id="A0A7R9J9X9"/>
<feature type="coiled-coil region" evidence="14">
    <location>
        <begin position="357"/>
        <end position="431"/>
    </location>
</feature>
<keyword evidence="7" id="KW-0862">Zinc</keyword>
<evidence type="ECO:0000256" key="11">
    <source>
        <dbReference type="ARBA" id="ARBA00025466"/>
    </source>
</evidence>
<dbReference type="InterPro" id="IPR028002">
    <property type="entry name" value="Myb_DNA-bind_5"/>
</dbReference>
<dbReference type="InterPro" id="IPR011057">
    <property type="entry name" value="Mss4-like_sf"/>
</dbReference>
<evidence type="ECO:0000256" key="1">
    <source>
        <dbReference type="ARBA" id="ARBA00001947"/>
    </source>
</evidence>
<feature type="domain" description="MsrB" evidence="16">
    <location>
        <begin position="641"/>
        <end position="775"/>
    </location>
</feature>
<evidence type="ECO:0000256" key="2">
    <source>
        <dbReference type="ARBA" id="ARBA00007174"/>
    </source>
</evidence>
<dbReference type="InterPro" id="IPR002579">
    <property type="entry name" value="Met_Sox_Rdtase_MsrB_dom"/>
</dbReference>
<feature type="compositionally biased region" description="Low complexity" evidence="15">
    <location>
        <begin position="293"/>
        <end position="304"/>
    </location>
</feature>
<evidence type="ECO:0000313" key="17">
    <source>
        <dbReference type="EMBL" id="CAD7575198.1"/>
    </source>
</evidence>
<dbReference type="EC" id="1.8.4.12" evidence="4"/>
<dbReference type="PANTHER" id="PTHR10173:SF52">
    <property type="entry name" value="METHIONINE-R-SULFOXIDE REDUCTASE B1"/>
    <property type="match status" value="1"/>
</dbReference>
<accession>A0A7R9J9X9</accession>
<dbReference type="EMBL" id="OE183001">
    <property type="protein sequence ID" value="CAD7575198.1"/>
    <property type="molecule type" value="Genomic_DNA"/>
</dbReference>
<evidence type="ECO:0000256" key="9">
    <source>
        <dbReference type="ARBA" id="ARBA00023015"/>
    </source>
</evidence>
<evidence type="ECO:0000256" key="13">
    <source>
        <dbReference type="ARBA" id="ARBA00067474"/>
    </source>
</evidence>
<keyword evidence="10" id="KW-0804">Transcription</keyword>
<dbReference type="Gene3D" id="2.170.150.20">
    <property type="entry name" value="Peptide methionine sulfoxide reductase"/>
    <property type="match status" value="1"/>
</dbReference>
<dbReference type="InterPro" id="IPR028427">
    <property type="entry name" value="Met_Sox_Rdtase_MsrB"/>
</dbReference>
<dbReference type="NCBIfam" id="TIGR00357">
    <property type="entry name" value="peptide-methionine (R)-S-oxide reductase MsrB"/>
    <property type="match status" value="1"/>
</dbReference>
<evidence type="ECO:0000256" key="7">
    <source>
        <dbReference type="ARBA" id="ARBA00022833"/>
    </source>
</evidence>
<comment type="function">
    <text evidence="11">Involved in transvection phenomena (= synapsis-dependent gene expression), where the synaptic pairing of chromosomes carrying genes with which zeste interacts influences the expression of these genes. Zeste binds to DNA and stimulates transcription from a nearby promoter.</text>
</comment>
<evidence type="ECO:0000256" key="14">
    <source>
        <dbReference type="SAM" id="Coils"/>
    </source>
</evidence>
<dbReference type="GO" id="GO:0046872">
    <property type="term" value="F:metal ion binding"/>
    <property type="evidence" value="ECO:0007669"/>
    <property type="project" value="UniProtKB-KW"/>
</dbReference>
<evidence type="ECO:0000256" key="6">
    <source>
        <dbReference type="ARBA" id="ARBA00022723"/>
    </source>
</evidence>
<evidence type="ECO:0000256" key="8">
    <source>
        <dbReference type="ARBA" id="ARBA00023002"/>
    </source>
</evidence>
<evidence type="ECO:0000256" key="5">
    <source>
        <dbReference type="ARBA" id="ARBA00016807"/>
    </source>
</evidence>
<keyword evidence="6" id="KW-0479">Metal-binding</keyword>
<sequence length="778" mass="87737">MIRKRHRPVYFKPCASTVIYTFSLPRRPPAKKQKKQVAPPKANRHFLNAGSKLTPQKLFTKRAKIGSYACKHPNEQGCSVPVTAHPVIERRGFWLRRTFYSVACDRDVEQCSSGPLSALPNKKTDVGTIAAKKRAWEEIMRIFNANGNFLNRSIVQLRKYWENAKARRKKGLGEQTRDLIGIGNGPYNPLQSAYPKVEMVATDLNYHVGYQWDGDPVVMEEAAAKGKISISEPDGSTFTGTSRLEYINTAGVLITEETPVVLEIPTSSSASLPLSATTPLSHISGNYPCNIKSPSTPAPQSQPSLSPPPTSPSFPPPPSLSPPPTFSSSPLSPRQTPHDTRTGVLPRTVCAHEARERMRLQEEKELHHERLAEVKLNRKEAEKRQQRSDELHRLEMERLHVKVEFETRQMEAEARHQNDMHREMLQAAKEKYEQESRHREEIHHAQLRKLLEPSVHSESEISEQVGVAANIDNTTLNIRWNSWCEKLMTSVRHVFNILEHNSYGNKYSSAIVYWKLVAAEKLFEFVFDIFCSDKLFARCDSKSRLIRRLSFTGELSGEYFEAYLIDGEVRDVNQCLTRSIPQADLTSTFPPQTKPSYVPKKRASGKHHARLTDATRRKQLKEAYKKYVKTMSNTPKEKFSKEDLKQRLTPIQYHVTQEKGTERAFTGKFNKTSDAGTYVCLVCRDPLFSSETKYDSGCGWPAFNDVLEQGKVKLTKDTSNVGANLLLLVANPGMVRTEVTCSNCGAHLGHVFGDGPRPTGKRFCINSASIDFIPASGS</sequence>
<evidence type="ECO:0000256" key="15">
    <source>
        <dbReference type="SAM" id="MobiDB-lite"/>
    </source>
</evidence>
<dbReference type="SUPFAM" id="SSF51316">
    <property type="entry name" value="Mss4-like"/>
    <property type="match status" value="1"/>
</dbReference>
<dbReference type="GO" id="GO:0030091">
    <property type="term" value="P:protein repair"/>
    <property type="evidence" value="ECO:0007669"/>
    <property type="project" value="InterPro"/>
</dbReference>
<dbReference type="FunFam" id="2.170.150.20:FF:000001">
    <property type="entry name" value="Peptide methionine sulfoxide reductase MsrB"/>
    <property type="match status" value="1"/>
</dbReference>
<comment type="catalytic activity">
    <reaction evidence="12">
        <text>L-methionyl-[protein] + [thioredoxin]-disulfide + H2O = L-methionyl-(R)-S-oxide-[protein] + [thioredoxin]-dithiol</text>
        <dbReference type="Rhea" id="RHEA:24164"/>
        <dbReference type="Rhea" id="RHEA-COMP:10698"/>
        <dbReference type="Rhea" id="RHEA-COMP:10700"/>
        <dbReference type="Rhea" id="RHEA-COMP:12313"/>
        <dbReference type="Rhea" id="RHEA-COMP:12314"/>
        <dbReference type="ChEBI" id="CHEBI:15377"/>
        <dbReference type="ChEBI" id="CHEBI:16044"/>
        <dbReference type="ChEBI" id="CHEBI:29950"/>
        <dbReference type="ChEBI" id="CHEBI:45764"/>
        <dbReference type="ChEBI" id="CHEBI:50058"/>
        <dbReference type="EC" id="1.8.4.12"/>
    </reaction>
</comment>
<dbReference type="GO" id="GO:0033743">
    <property type="term" value="F:peptide-methionine (R)-S-oxide reductase activity"/>
    <property type="evidence" value="ECO:0007669"/>
    <property type="project" value="UniProtKB-EC"/>
</dbReference>
<dbReference type="GO" id="GO:0006979">
    <property type="term" value="P:response to oxidative stress"/>
    <property type="evidence" value="ECO:0007669"/>
    <property type="project" value="InterPro"/>
</dbReference>
<dbReference type="GO" id="GO:0005737">
    <property type="term" value="C:cytoplasm"/>
    <property type="evidence" value="ECO:0007669"/>
    <property type="project" value="TreeGrafter"/>
</dbReference>
<reference evidence="17" key="1">
    <citation type="submission" date="2020-11" db="EMBL/GenBank/DDBJ databases">
        <authorList>
            <person name="Tran Van P."/>
        </authorList>
    </citation>
    <scope>NUCLEOTIDE SEQUENCE</scope>
</reference>